<dbReference type="EMBL" id="HBKP01009314">
    <property type="protein sequence ID" value="CAE2214431.1"/>
    <property type="molecule type" value="Transcribed_RNA"/>
</dbReference>
<gene>
    <name evidence="2" type="ORF">VSP0166_LOCUS6574</name>
</gene>
<evidence type="ECO:0000256" key="1">
    <source>
        <dbReference type="SAM" id="MobiDB-lite"/>
    </source>
</evidence>
<proteinExistence type="predicted"/>
<feature type="compositionally biased region" description="Acidic residues" evidence="1">
    <location>
        <begin position="42"/>
        <end position="52"/>
    </location>
</feature>
<accession>A0A7S4I0D3</accession>
<protein>
    <submittedName>
        <fullName evidence="2">Uncharacterized protein</fullName>
    </submittedName>
</protein>
<reference evidence="2" key="1">
    <citation type="submission" date="2021-01" db="EMBL/GenBank/DDBJ databases">
        <authorList>
            <person name="Corre E."/>
            <person name="Pelletier E."/>
            <person name="Niang G."/>
            <person name="Scheremetjew M."/>
            <person name="Finn R."/>
            <person name="Kale V."/>
            <person name="Holt S."/>
            <person name="Cochrane G."/>
            <person name="Meng A."/>
            <person name="Brown T."/>
            <person name="Cohen L."/>
        </authorList>
    </citation>
    <scope>NUCLEOTIDE SEQUENCE</scope>
    <source>
        <strain evidence="2">DIVA3 518/3/11/1/6</strain>
    </source>
</reference>
<feature type="region of interest" description="Disordered" evidence="1">
    <location>
        <begin position="35"/>
        <end position="54"/>
    </location>
</feature>
<organism evidence="2">
    <name type="scientific">Vannella robusta</name>
    <dbReference type="NCBI Taxonomy" id="1487602"/>
    <lineage>
        <taxon>Eukaryota</taxon>
        <taxon>Amoebozoa</taxon>
        <taxon>Discosea</taxon>
        <taxon>Flabellinia</taxon>
        <taxon>Vannellidae</taxon>
        <taxon>Vannella</taxon>
    </lineage>
</organism>
<sequence>MSMEQTNGGFRIRGTEAFGARMDSLMACLDRENREEALPTDNELESDEEEVIDPMNTRTFQQERLGSQGWKFYSLKDVPDITEEDNHNAALSTQQTKEEYMLLDNVENLSLQDQEAGNTELCVHFLRKKIKKNFTLDDEGCEELTLNL</sequence>
<dbReference type="AlphaFoldDB" id="A0A7S4I0D3"/>
<name>A0A7S4I0D3_9EUKA</name>
<evidence type="ECO:0000313" key="2">
    <source>
        <dbReference type="EMBL" id="CAE2214431.1"/>
    </source>
</evidence>